<dbReference type="Pfam" id="PF04518">
    <property type="entry name" value="Effector_1"/>
    <property type="match status" value="1"/>
</dbReference>
<dbReference type="PIR" id="E81651">
    <property type="entry name" value="E81651"/>
</dbReference>
<dbReference type="Proteomes" id="UP000000800">
    <property type="component" value="Chromosome"/>
</dbReference>
<sequence>MSSMNTFNRINSISKDYMKIEDIFLSAPKNKTFFINHVMQFQKTEIERNAIHKVLSLLDNDVQAQYEQLVTSLSSNTLATTAQPTKDSSAITYDPPSSNPLYNAAKQAWAHNVLADFLNVVTEAKAKAATISQNETDLKALTNLSSVLTALVNKAKDGELSQENFETFYLLPDQIFSAIQSFPFEGNQKVLFSNQLLAAFGEDGSIEQIFADIRIEGLQDVLNIVQSKLSPEEFESFQELQTVIDTLREYVEPFDAEGFNTILQVSEALSVAIIKTSLPSNEKIELCRDIADFYKDQVLSIQHLDTVLNETIYINARHNSLFAEIASLVAFIMGSFAPVGLNATSIEVTNASIAGALQAVRAIDARFHELSPDQQQLVNETVAKLNDFHGGEYIGAVWAYFIAATTIASKNSVSPDEIKQVLTAQANTIASSFSLTQTLKTTINNIVAKNGQFETVVDGVDRQYTIFSSDSNNQAVLNPILLNFGSIGFLPNITEAANTHSETSARAFFRFKALAQTENAKLDATLQGSEDFLKKINQLRKDLFSYQLLAQSHEIRSLPLPAAVASVLIDRYMPKEIDYLTQMKSDLYYSNLGSSVGNAMIEAISQFVNGSTYFNFASFAGQQPMTGMHTDTFPGSQETAAAKLALEKQQTKLFIQYTNQALAVVQQQLARVKNDPVITNEQRLRILDALNSYADNLNSINGSLVLLQVYLNPLSVGVRDGNQGGGDTGKDPEGTFHVFGGQEQWQARLETLEDALVSGLPSNIINGGLFPVQATVQADQQAFADMGQNYQLEMQMHMTAMQQEWTVVATSLQILNQIYLGLSRKFAG</sequence>
<dbReference type="eggNOG" id="COG1511">
    <property type="taxonomic scope" value="Bacteria"/>
</dbReference>
<keyword evidence="2" id="KW-1185">Reference proteome</keyword>
<dbReference type="EMBL" id="AE002160">
    <property type="protein sequence ID" value="AAF39703.1"/>
    <property type="molecule type" value="Genomic_DNA"/>
</dbReference>
<proteinExistence type="predicted"/>
<evidence type="ECO:0000313" key="1">
    <source>
        <dbReference type="EMBL" id="AAF39703.1"/>
    </source>
</evidence>
<gene>
    <name evidence="1" type="ordered locus">TC_0910</name>
</gene>
<dbReference type="AlphaFoldDB" id="Q9PJC1"/>
<dbReference type="RefSeq" id="WP_010231916.1">
    <property type="nucleotide sequence ID" value="NC_002620.2"/>
</dbReference>
<dbReference type="KEGG" id="cmu:TC_0910"/>
<accession>Q9PJC1</accession>
<name>Q9PJC1_CHLMU</name>
<evidence type="ECO:0000313" key="2">
    <source>
        <dbReference type="Proteomes" id="UP000000800"/>
    </source>
</evidence>
<reference evidence="1 2" key="1">
    <citation type="journal article" date="2000" name="Nucleic Acids Res.">
        <title>Genome sequences of Chlamydia trachomatis MoPn and Chlamydia pneumoniae AR39.</title>
        <authorList>
            <person name="Read T.D."/>
            <person name="Brunham R.C."/>
            <person name="Shen C."/>
            <person name="Gill S.R."/>
            <person name="Heidelberg J.F."/>
            <person name="White O."/>
            <person name="Hickey E.K."/>
            <person name="Peterson J.D."/>
            <person name="Utterback T.R."/>
            <person name="Berry K.J."/>
            <person name="Bass S."/>
            <person name="Linher K.D."/>
            <person name="Weidman J.F."/>
            <person name="Khouri H.M."/>
            <person name="Craven B."/>
            <person name="Bowman C."/>
            <person name="Dodson R.J."/>
            <person name="Gwinn M.L."/>
            <person name="Nelson W.C."/>
            <person name="DeBoy R.T."/>
            <person name="Kolonay J.F."/>
            <person name="McClarty G."/>
            <person name="Salzberg S.L."/>
            <person name="Eisen J.A."/>
            <person name="Fraser C.M."/>
        </authorList>
    </citation>
    <scope>NUCLEOTIDE SEQUENCE [LARGE SCALE GENOMIC DNA]</scope>
    <source>
        <strain evidence="2">MoPn / Nigg</strain>
    </source>
</reference>
<dbReference type="PATRIC" id="fig|243161.6.peg.976"/>
<protein>
    <recommendedName>
        <fullName evidence="3">Effector from type III secretion system family protein</fullName>
    </recommendedName>
</protein>
<dbReference type="OrthoDB" id="16679at2"/>
<dbReference type="HOGENOM" id="CLU_341221_0_0_0"/>
<evidence type="ECO:0008006" key="3">
    <source>
        <dbReference type="Google" id="ProtNLM"/>
    </source>
</evidence>
<dbReference type="InterPro" id="IPR007606">
    <property type="entry name" value="T3SS_effector"/>
</dbReference>
<organism evidence="1 2">
    <name type="scientific">Chlamydia muridarum (strain MoPn / Nigg)</name>
    <dbReference type="NCBI Taxonomy" id="243161"/>
    <lineage>
        <taxon>Bacteria</taxon>
        <taxon>Pseudomonadati</taxon>
        <taxon>Chlamydiota</taxon>
        <taxon>Chlamydiia</taxon>
        <taxon>Chlamydiales</taxon>
        <taxon>Chlamydiaceae</taxon>
        <taxon>Chlamydia/Chlamydophila group</taxon>
        <taxon>Chlamydia</taxon>
    </lineage>
</organism>
<dbReference type="GeneID" id="1246279"/>